<dbReference type="InterPro" id="IPR001867">
    <property type="entry name" value="OmpR/PhoB-type_DNA-bd"/>
</dbReference>
<evidence type="ECO:0000313" key="4">
    <source>
        <dbReference type="EMBL" id="MFB9949112.1"/>
    </source>
</evidence>
<name>A0ABV6AER5_9HYPH</name>
<dbReference type="InterPro" id="IPR003593">
    <property type="entry name" value="AAA+_ATPase"/>
</dbReference>
<dbReference type="SUPFAM" id="SSF52540">
    <property type="entry name" value="P-loop containing nucleoside triphosphate hydrolases"/>
    <property type="match status" value="1"/>
</dbReference>
<dbReference type="Proteomes" id="UP001589692">
    <property type="component" value="Unassembled WGS sequence"/>
</dbReference>
<dbReference type="InterPro" id="IPR036388">
    <property type="entry name" value="WH-like_DNA-bd_sf"/>
</dbReference>
<dbReference type="SMART" id="SM00862">
    <property type="entry name" value="Trans_reg_C"/>
    <property type="match status" value="1"/>
</dbReference>
<dbReference type="Gene3D" id="3.40.50.300">
    <property type="entry name" value="P-loop containing nucleotide triphosphate hydrolases"/>
    <property type="match status" value="1"/>
</dbReference>
<dbReference type="RefSeq" id="WP_377259643.1">
    <property type="nucleotide sequence ID" value="NZ_JBHMAA010000011.1"/>
</dbReference>
<evidence type="ECO:0000259" key="3">
    <source>
        <dbReference type="PROSITE" id="PS51755"/>
    </source>
</evidence>
<dbReference type="CDD" id="cd00267">
    <property type="entry name" value="ABC_ATPase"/>
    <property type="match status" value="1"/>
</dbReference>
<organism evidence="4 5">
    <name type="scientific">Rhizobium puerariae</name>
    <dbReference type="NCBI Taxonomy" id="1585791"/>
    <lineage>
        <taxon>Bacteria</taxon>
        <taxon>Pseudomonadati</taxon>
        <taxon>Pseudomonadota</taxon>
        <taxon>Alphaproteobacteria</taxon>
        <taxon>Hyphomicrobiales</taxon>
        <taxon>Rhizobiaceae</taxon>
        <taxon>Rhizobium/Agrobacterium group</taxon>
        <taxon>Rhizobium</taxon>
    </lineage>
</organism>
<keyword evidence="1 2" id="KW-0238">DNA-binding</keyword>
<dbReference type="SMART" id="SM00382">
    <property type="entry name" value="AAA"/>
    <property type="match status" value="1"/>
</dbReference>
<protein>
    <submittedName>
        <fullName evidence="4">Winged helix-turn-helix domain-containing protein</fullName>
    </submittedName>
</protein>
<sequence>MREDDIYSFQGFTLSAPQRALYEGSQPIRLGTRALEILLLLVSRAGELVSKEELMARAWPDTTVDENALRVHLSAVRKALGETSGGVSRFILNETGRGYRFVAKVVRNPVSASPQETGRASPPLYLPSNLSRMIGRDEIVAGLVALFPERRLLTIAGPGGIGKTTVALAVAHAMASSSSIRVCFVDLAPLSDPALVAGALASQLGLAVSSGAPEQAVLAALRGEPVLLVLDNCEHLIDVVATLTESILQGAPDVMLLVTSREPLRADGEWVYRLPTLQVPSPAAKISVEEALAFPAVQLFCEKAVASSDSFVFTDDEVLPVIDICNRLDGMPLAIEMAAARMDILDVRDLALRLDDRFALLTRGRRTALPRQQTLRATLDWSHDLLGEREKAVFRKLSVFRSSFPLESAVAVCTGPDLSEADVFDALTALVAKSLVTMDRRDRTVLYRLLDTTRFYAADKLALSGEQGEAFRRHAIHCVNLFADPTASWDGKDPRQWLAIHSWRVDDLRTAFDWAFSAHGDPAIGLALVVASAPLWFHLSLPNEYLAIARRAKKVIAGTDLEGSVAELELMASFGHALWHTSGPVGDMDDAFRRSMEIAEAQQLEAHGLRAVWGLWACNILAGNYAESLTLARAFEAPAYKSGDLANIQTADHMLALSHHFMGDQKRALDLLNRVIAGDEAPARANHTNHAQVDGRTATLALLMRILWLTGHADRALQVARDCAADVLSLDHDLSICYGLAIGCIPVAIWTGELDLARGLNVHLAERTKRRGLRHWQIWADGFEIALGSHRSLPGDGSGMQDETFATLSPRTVGGNALARLARERDLWCAPELMRLKAEELLETGAEAAAENAEAKLREALDLAGRQGALAWGLRIATSFARLLDYRGRRAEAKEALGGVLARFEEGTATSDMTKARALLKTLS</sequence>
<evidence type="ECO:0000313" key="5">
    <source>
        <dbReference type="Proteomes" id="UP001589692"/>
    </source>
</evidence>
<dbReference type="EMBL" id="JBHMAA010000011">
    <property type="protein sequence ID" value="MFB9949112.1"/>
    <property type="molecule type" value="Genomic_DNA"/>
</dbReference>
<evidence type="ECO:0000256" key="2">
    <source>
        <dbReference type="PROSITE-ProRule" id="PRU01091"/>
    </source>
</evidence>
<keyword evidence="5" id="KW-1185">Reference proteome</keyword>
<dbReference type="Gene3D" id="1.10.10.10">
    <property type="entry name" value="Winged helix-like DNA-binding domain superfamily/Winged helix DNA-binding domain"/>
    <property type="match status" value="2"/>
</dbReference>
<dbReference type="Pfam" id="PF00486">
    <property type="entry name" value="Trans_reg_C"/>
    <property type="match status" value="1"/>
</dbReference>
<feature type="DNA-binding region" description="OmpR/PhoB-type" evidence="2">
    <location>
        <begin position="4"/>
        <end position="103"/>
    </location>
</feature>
<gene>
    <name evidence="4" type="ORF">ACFFP0_09655</name>
</gene>
<dbReference type="PANTHER" id="PTHR47691">
    <property type="entry name" value="REGULATOR-RELATED"/>
    <property type="match status" value="1"/>
</dbReference>
<dbReference type="InterPro" id="IPR027417">
    <property type="entry name" value="P-loop_NTPase"/>
</dbReference>
<dbReference type="PROSITE" id="PS51755">
    <property type="entry name" value="OMPR_PHOB"/>
    <property type="match status" value="1"/>
</dbReference>
<dbReference type="SUPFAM" id="SSF46894">
    <property type="entry name" value="C-terminal effector domain of the bipartite response regulators"/>
    <property type="match status" value="1"/>
</dbReference>
<feature type="domain" description="OmpR/PhoB-type" evidence="3">
    <location>
        <begin position="4"/>
        <end position="103"/>
    </location>
</feature>
<reference evidence="4 5" key="1">
    <citation type="submission" date="2024-09" db="EMBL/GenBank/DDBJ databases">
        <authorList>
            <person name="Sun Q."/>
            <person name="Mori K."/>
        </authorList>
    </citation>
    <scope>NUCLEOTIDE SEQUENCE [LARGE SCALE GENOMIC DNA]</scope>
    <source>
        <strain evidence="4 5">TBRC 4938</strain>
    </source>
</reference>
<accession>A0ABV6AER5</accession>
<dbReference type="InterPro" id="IPR058852">
    <property type="entry name" value="HTH_77"/>
</dbReference>
<dbReference type="CDD" id="cd00383">
    <property type="entry name" value="trans_reg_C"/>
    <property type="match status" value="1"/>
</dbReference>
<comment type="caution">
    <text evidence="4">The sequence shown here is derived from an EMBL/GenBank/DDBJ whole genome shotgun (WGS) entry which is preliminary data.</text>
</comment>
<evidence type="ECO:0000256" key="1">
    <source>
        <dbReference type="ARBA" id="ARBA00023125"/>
    </source>
</evidence>
<dbReference type="PANTHER" id="PTHR47691:SF3">
    <property type="entry name" value="HTH-TYPE TRANSCRIPTIONAL REGULATOR RV0890C-RELATED"/>
    <property type="match status" value="1"/>
</dbReference>
<dbReference type="PRINTS" id="PR00364">
    <property type="entry name" value="DISEASERSIST"/>
</dbReference>
<dbReference type="Pfam" id="PF25872">
    <property type="entry name" value="HTH_77"/>
    <property type="match status" value="1"/>
</dbReference>
<dbReference type="InterPro" id="IPR016032">
    <property type="entry name" value="Sig_transdc_resp-reg_C-effctor"/>
</dbReference>
<proteinExistence type="predicted"/>